<name>A0A212L0R8_9BACT</name>
<protein>
    <submittedName>
        <fullName evidence="4">Putative (Citrate (Pro-3S)-lyase) ligase</fullName>
        <ecNumber evidence="4">6.2.1.22</ecNumber>
    </submittedName>
</protein>
<sequence>MQGYFEIITDQDLAQAQALLAASGLSLPTGRTYGLGFYEDGHLAACGFLADTVLCGICVAPHAREGGLATSILSRLVLHGRQEGASHFFIFTKASEAQKFEASGFDLVAATQDAALLEQGRPSYADWLTATRTAIRGHGWEPAAADAHPATGLSPHARLGAIVMNANPFTRGHEYLARTAAAACEKLLVFVVEEDASVFPFAVRLELVRKGLANVDNILVLPAGPYMVSRASFPAYFTADARVGAVHAALDCAIFATRIARDLGIGLRFVGTEPFDPVTAAYNAAMAAVFERYGIELREIPRLQTDGQAISASKVRALLKGDVSGADWQEVAHLLPPVTLDFLRSADSAQIRQKLRDHVGRH</sequence>
<reference evidence="4" key="1">
    <citation type="submission" date="2016-08" db="EMBL/GenBank/DDBJ databases">
        <authorList>
            <person name="Seilhamer J.J."/>
        </authorList>
    </citation>
    <scope>NUCLEOTIDE SEQUENCE</scope>
    <source>
        <strain evidence="4">86-1</strain>
    </source>
</reference>
<dbReference type="RefSeq" id="WP_179979632.1">
    <property type="nucleotide sequence ID" value="NZ_LT608333.1"/>
</dbReference>
<feature type="domain" description="N-acetyltransferase" evidence="3">
    <location>
        <begin position="1"/>
        <end position="133"/>
    </location>
</feature>
<dbReference type="PANTHER" id="PTHR40599:SF1">
    <property type="entry name" value="[CITRATE [PRO-3S]-LYASE] LIGASE"/>
    <property type="match status" value="1"/>
</dbReference>
<dbReference type="InterPro" id="IPR005216">
    <property type="entry name" value="Citrate_lyase_ligase"/>
</dbReference>
<evidence type="ECO:0000256" key="2">
    <source>
        <dbReference type="ARBA" id="ARBA00022840"/>
    </source>
</evidence>
<dbReference type="GO" id="GO:0016829">
    <property type="term" value="F:lyase activity"/>
    <property type="evidence" value="ECO:0007669"/>
    <property type="project" value="UniProtKB-KW"/>
</dbReference>
<organism evidence="4">
    <name type="scientific">uncultured Desulfovibrio sp</name>
    <dbReference type="NCBI Taxonomy" id="167968"/>
    <lineage>
        <taxon>Bacteria</taxon>
        <taxon>Pseudomonadati</taxon>
        <taxon>Thermodesulfobacteriota</taxon>
        <taxon>Desulfovibrionia</taxon>
        <taxon>Desulfovibrionales</taxon>
        <taxon>Desulfovibrionaceae</taxon>
        <taxon>Desulfovibrio</taxon>
        <taxon>environmental samples</taxon>
    </lineage>
</organism>
<evidence type="ECO:0000313" key="4">
    <source>
        <dbReference type="EMBL" id="SCM71086.1"/>
    </source>
</evidence>
<keyword evidence="1" id="KW-0547">Nucleotide-binding</keyword>
<dbReference type="SUPFAM" id="SSF52374">
    <property type="entry name" value="Nucleotidylyl transferase"/>
    <property type="match status" value="1"/>
</dbReference>
<dbReference type="PROSITE" id="PS51186">
    <property type="entry name" value="GNAT"/>
    <property type="match status" value="1"/>
</dbReference>
<evidence type="ECO:0000256" key="1">
    <source>
        <dbReference type="ARBA" id="ARBA00022741"/>
    </source>
</evidence>
<dbReference type="PANTHER" id="PTHR40599">
    <property type="entry name" value="[CITRATE [PRO-3S]-LYASE] LIGASE"/>
    <property type="match status" value="1"/>
</dbReference>
<dbReference type="SUPFAM" id="SSF55729">
    <property type="entry name" value="Acyl-CoA N-acyltransferases (Nat)"/>
    <property type="match status" value="1"/>
</dbReference>
<evidence type="ECO:0000259" key="3">
    <source>
        <dbReference type="PROSITE" id="PS51186"/>
    </source>
</evidence>
<dbReference type="GO" id="GO:0005524">
    <property type="term" value="F:ATP binding"/>
    <property type="evidence" value="ECO:0007669"/>
    <property type="project" value="UniProtKB-KW"/>
</dbReference>
<dbReference type="InterPro" id="IPR016181">
    <property type="entry name" value="Acyl_CoA_acyltransferase"/>
</dbReference>
<dbReference type="EC" id="6.2.1.22" evidence="4"/>
<dbReference type="GO" id="GO:0008771">
    <property type="term" value="F:[citrate (pro-3S)-lyase] ligase activity"/>
    <property type="evidence" value="ECO:0007669"/>
    <property type="project" value="UniProtKB-EC"/>
</dbReference>
<keyword evidence="2" id="KW-0067">ATP-binding</keyword>
<dbReference type="Pfam" id="PF08218">
    <property type="entry name" value="Citrate_ly_lig"/>
    <property type="match status" value="1"/>
</dbReference>
<dbReference type="GO" id="GO:0016747">
    <property type="term" value="F:acyltransferase activity, transferring groups other than amino-acyl groups"/>
    <property type="evidence" value="ECO:0007669"/>
    <property type="project" value="InterPro"/>
</dbReference>
<keyword evidence="4" id="KW-0436">Ligase</keyword>
<gene>
    <name evidence="4" type="ORF">KL86DES1_10856</name>
</gene>
<keyword evidence="4" id="KW-0456">Lyase</keyword>
<dbReference type="InterPro" id="IPR000182">
    <property type="entry name" value="GNAT_dom"/>
</dbReference>
<dbReference type="EMBL" id="FMJC01000001">
    <property type="protein sequence ID" value="SCM71086.1"/>
    <property type="molecule type" value="Genomic_DNA"/>
</dbReference>
<dbReference type="AlphaFoldDB" id="A0A212L0R8"/>
<accession>A0A212L0R8</accession>
<dbReference type="InterPro" id="IPR014729">
    <property type="entry name" value="Rossmann-like_a/b/a_fold"/>
</dbReference>
<dbReference type="SMART" id="SM00764">
    <property type="entry name" value="Citrate_ly_lig"/>
    <property type="match status" value="1"/>
</dbReference>
<dbReference type="InterPro" id="IPR013166">
    <property type="entry name" value="Citrate_lyase_ligase_C"/>
</dbReference>
<dbReference type="Gene3D" id="3.40.50.620">
    <property type="entry name" value="HUPs"/>
    <property type="match status" value="1"/>
</dbReference>
<proteinExistence type="predicted"/>